<dbReference type="GO" id="GO:0006753">
    <property type="term" value="P:nucleoside phosphate metabolic process"/>
    <property type="evidence" value="ECO:0007669"/>
    <property type="project" value="TreeGrafter"/>
</dbReference>
<dbReference type="GO" id="GO:0005829">
    <property type="term" value="C:cytosol"/>
    <property type="evidence" value="ECO:0007669"/>
    <property type="project" value="TreeGrafter"/>
</dbReference>
<dbReference type="Pfam" id="PF00293">
    <property type="entry name" value="NUDIX"/>
    <property type="match status" value="1"/>
</dbReference>
<dbReference type="Proteomes" id="UP000295727">
    <property type="component" value="Chromosome 3"/>
</dbReference>
<keyword evidence="5 9" id="KW-0378">Hydrolase</keyword>
<reference evidence="9 10" key="1">
    <citation type="submission" date="2019-03" db="EMBL/GenBank/DDBJ databases">
        <title>Paraburkholderia sp. 7MH5, isolated from subtropical forest soil.</title>
        <authorList>
            <person name="Gao Z.-H."/>
            <person name="Qiu L.-H."/>
        </authorList>
    </citation>
    <scope>NUCLEOTIDE SEQUENCE [LARGE SCALE GENOMIC DNA]</scope>
    <source>
        <strain evidence="9 10">7MH5</strain>
    </source>
</reference>
<protein>
    <recommendedName>
        <fullName evidence="4">GDP-mannose pyrophosphatase</fullName>
    </recommendedName>
    <alternativeName>
        <fullName evidence="6">GDP-mannose hydrolase</fullName>
    </alternativeName>
    <alternativeName>
        <fullName evidence="7">GDPMK</fullName>
    </alternativeName>
</protein>
<dbReference type="KEGG" id="ppai:E1956_29400"/>
<evidence type="ECO:0000256" key="5">
    <source>
        <dbReference type="ARBA" id="ARBA00022801"/>
    </source>
</evidence>
<comment type="cofactor">
    <cofactor evidence="2">
        <name>Mg(2+)</name>
        <dbReference type="ChEBI" id="CHEBI:18420"/>
    </cofactor>
</comment>
<dbReference type="InterPro" id="IPR000086">
    <property type="entry name" value="NUDIX_hydrolase_dom"/>
</dbReference>
<evidence type="ECO:0000256" key="3">
    <source>
        <dbReference type="ARBA" id="ARBA00007275"/>
    </source>
</evidence>
<evidence type="ECO:0000313" key="10">
    <source>
        <dbReference type="Proteomes" id="UP000295727"/>
    </source>
</evidence>
<evidence type="ECO:0000256" key="6">
    <source>
        <dbReference type="ARBA" id="ARBA00032162"/>
    </source>
</evidence>
<dbReference type="PANTHER" id="PTHR11839">
    <property type="entry name" value="UDP/ADP-SUGAR PYROPHOSPHATASE"/>
    <property type="match status" value="1"/>
</dbReference>
<dbReference type="OrthoDB" id="9806150at2"/>
<dbReference type="SUPFAM" id="SSF55811">
    <property type="entry name" value="Nudix"/>
    <property type="match status" value="1"/>
</dbReference>
<dbReference type="RefSeq" id="WP_134755845.1">
    <property type="nucleotide sequence ID" value="NZ_CP038150.1"/>
</dbReference>
<dbReference type="GO" id="GO:0019693">
    <property type="term" value="P:ribose phosphate metabolic process"/>
    <property type="evidence" value="ECO:0007669"/>
    <property type="project" value="TreeGrafter"/>
</dbReference>
<sequence length="192" mass="21357">MNGGAPTMLIASDYVLREHDMVVRKDWLRVDEAQPPRSACVLEYPDWVSAFAQTREGDVLFVRQYRNGTRESGLEIPGGWMRPEDGGPEAAIRRELREETGYGFEALTPLVSVSPNPATHANRLHCFLATGGERLGAPLPDADEQIDIERLPLERVCALLTSGGLLNNGHLTCVFYALMRLGVLGWIQTLRR</sequence>
<keyword evidence="10" id="KW-1185">Reference proteome</keyword>
<accession>A0A4P7D454</accession>
<evidence type="ECO:0000256" key="1">
    <source>
        <dbReference type="ARBA" id="ARBA00000847"/>
    </source>
</evidence>
<dbReference type="Gene3D" id="3.90.79.10">
    <property type="entry name" value="Nucleoside Triphosphate Pyrophosphohydrolase"/>
    <property type="match status" value="1"/>
</dbReference>
<organism evidence="9 10">
    <name type="scientific">Paraburkholderia pallida</name>
    <dbReference type="NCBI Taxonomy" id="2547399"/>
    <lineage>
        <taxon>Bacteria</taxon>
        <taxon>Pseudomonadati</taxon>
        <taxon>Pseudomonadota</taxon>
        <taxon>Betaproteobacteria</taxon>
        <taxon>Burkholderiales</taxon>
        <taxon>Burkholderiaceae</taxon>
        <taxon>Paraburkholderia</taxon>
    </lineage>
</organism>
<proteinExistence type="inferred from homology"/>
<dbReference type="AlphaFoldDB" id="A0A4P7D454"/>
<comment type="similarity">
    <text evidence="3">Belongs to the Nudix hydrolase family. NudK subfamily.</text>
</comment>
<dbReference type="GO" id="GO:0016787">
    <property type="term" value="F:hydrolase activity"/>
    <property type="evidence" value="ECO:0007669"/>
    <property type="project" value="UniProtKB-KW"/>
</dbReference>
<name>A0A4P7D454_9BURK</name>
<evidence type="ECO:0000256" key="4">
    <source>
        <dbReference type="ARBA" id="ARBA00016377"/>
    </source>
</evidence>
<dbReference type="InterPro" id="IPR015797">
    <property type="entry name" value="NUDIX_hydrolase-like_dom_sf"/>
</dbReference>
<gene>
    <name evidence="9" type="ORF">E1956_29400</name>
</gene>
<evidence type="ECO:0000256" key="7">
    <source>
        <dbReference type="ARBA" id="ARBA00032272"/>
    </source>
</evidence>
<dbReference type="EMBL" id="CP038150">
    <property type="protein sequence ID" value="QBR01324.1"/>
    <property type="molecule type" value="Genomic_DNA"/>
</dbReference>
<feature type="domain" description="Nudix hydrolase" evidence="8">
    <location>
        <begin position="43"/>
        <end position="179"/>
    </location>
</feature>
<dbReference type="PROSITE" id="PS51462">
    <property type="entry name" value="NUDIX"/>
    <property type="match status" value="1"/>
</dbReference>
<comment type="catalytic activity">
    <reaction evidence="1">
        <text>GDP-alpha-D-mannose + H2O = alpha-D-mannose 1-phosphate + GMP + 2 H(+)</text>
        <dbReference type="Rhea" id="RHEA:27978"/>
        <dbReference type="ChEBI" id="CHEBI:15377"/>
        <dbReference type="ChEBI" id="CHEBI:15378"/>
        <dbReference type="ChEBI" id="CHEBI:57527"/>
        <dbReference type="ChEBI" id="CHEBI:58115"/>
        <dbReference type="ChEBI" id="CHEBI:58409"/>
    </reaction>
</comment>
<dbReference type="PANTHER" id="PTHR11839:SF18">
    <property type="entry name" value="NUDIX HYDROLASE DOMAIN-CONTAINING PROTEIN"/>
    <property type="match status" value="1"/>
</dbReference>
<evidence type="ECO:0000256" key="2">
    <source>
        <dbReference type="ARBA" id="ARBA00001946"/>
    </source>
</evidence>
<evidence type="ECO:0000259" key="8">
    <source>
        <dbReference type="PROSITE" id="PS51462"/>
    </source>
</evidence>
<dbReference type="CDD" id="cd03424">
    <property type="entry name" value="NUDIX_ADPRase_Nudt5_UGPPase_Nudt14"/>
    <property type="match status" value="1"/>
</dbReference>
<evidence type="ECO:0000313" key="9">
    <source>
        <dbReference type="EMBL" id="QBR01324.1"/>
    </source>
</evidence>